<comment type="caution">
    <text evidence="1">The sequence shown here is derived from an EMBL/GenBank/DDBJ whole genome shotgun (WGS) entry which is preliminary data.</text>
</comment>
<dbReference type="Proteomes" id="UP001246858">
    <property type="component" value="Unassembled WGS sequence"/>
</dbReference>
<proteinExistence type="predicted"/>
<protein>
    <submittedName>
        <fullName evidence="1">RNA polymerase sigma-70 factor (ECF subfamily)</fullName>
    </submittedName>
</protein>
<sequence length="196" mass="22399">MKITIIGIDMTAYKTFSDIALVAALKQDDKSAFAEIYERYWDKLFSVAAHKLEQLEDAEEVVQNIFISLWNRRLSLNITGSLNSYLAVSAKYRVIKMLEKQLNQKKYADSLGKERLLDDSTQEWLEFMELKGQLEQLITGLPEKCQLVYRLSREQGFSQKEIAGQLGISEKTVEAHLGKAIKTIRTGLNVFVAFLL</sequence>
<dbReference type="EMBL" id="JAVDTF010000001">
    <property type="protein sequence ID" value="MDR6783432.1"/>
    <property type="molecule type" value="Genomic_DNA"/>
</dbReference>
<keyword evidence="2" id="KW-1185">Reference proteome</keyword>
<organism evidence="1 2">
    <name type="scientific">Pedobacter africanus</name>
    <dbReference type="NCBI Taxonomy" id="151894"/>
    <lineage>
        <taxon>Bacteria</taxon>
        <taxon>Pseudomonadati</taxon>
        <taxon>Bacteroidota</taxon>
        <taxon>Sphingobacteriia</taxon>
        <taxon>Sphingobacteriales</taxon>
        <taxon>Sphingobacteriaceae</taxon>
        <taxon>Pedobacter</taxon>
    </lineage>
</organism>
<name>A0ACC6KW18_9SPHI</name>
<gene>
    <name evidence="1" type="ORF">J2X78_001984</name>
</gene>
<evidence type="ECO:0000313" key="1">
    <source>
        <dbReference type="EMBL" id="MDR6783432.1"/>
    </source>
</evidence>
<accession>A0ACC6KW18</accession>
<reference evidence="1" key="1">
    <citation type="submission" date="2023-07" db="EMBL/GenBank/DDBJ databases">
        <title>Sorghum-associated microbial communities from plants grown in Nebraska, USA.</title>
        <authorList>
            <person name="Schachtman D."/>
        </authorList>
    </citation>
    <scope>NUCLEOTIDE SEQUENCE</scope>
    <source>
        <strain evidence="1">2697</strain>
    </source>
</reference>
<evidence type="ECO:0000313" key="2">
    <source>
        <dbReference type="Proteomes" id="UP001246858"/>
    </source>
</evidence>